<name>A0A8X7BZY3_9ARAC</name>
<proteinExistence type="predicted"/>
<reference evidence="1" key="1">
    <citation type="submission" date="2020-08" db="EMBL/GenBank/DDBJ databases">
        <title>Multicomponent nature underlies the extraordinary mechanical properties of spider dragline silk.</title>
        <authorList>
            <person name="Kono N."/>
            <person name="Nakamura H."/>
            <person name="Mori M."/>
            <person name="Yoshida Y."/>
            <person name="Ohtoshi R."/>
            <person name="Malay A.D."/>
            <person name="Moran D.A.P."/>
            <person name="Tomita M."/>
            <person name="Numata K."/>
            <person name="Arakawa K."/>
        </authorList>
    </citation>
    <scope>NUCLEOTIDE SEQUENCE</scope>
</reference>
<dbReference type="Proteomes" id="UP000886998">
    <property type="component" value="Unassembled WGS sequence"/>
</dbReference>
<keyword evidence="2" id="KW-1185">Reference proteome</keyword>
<protein>
    <submittedName>
        <fullName evidence="1">Uncharacterized protein</fullName>
    </submittedName>
</protein>
<organism evidence="1 2">
    <name type="scientific">Trichonephila inaurata madagascariensis</name>
    <dbReference type="NCBI Taxonomy" id="2747483"/>
    <lineage>
        <taxon>Eukaryota</taxon>
        <taxon>Metazoa</taxon>
        <taxon>Ecdysozoa</taxon>
        <taxon>Arthropoda</taxon>
        <taxon>Chelicerata</taxon>
        <taxon>Arachnida</taxon>
        <taxon>Araneae</taxon>
        <taxon>Araneomorphae</taxon>
        <taxon>Entelegynae</taxon>
        <taxon>Araneoidea</taxon>
        <taxon>Nephilidae</taxon>
        <taxon>Trichonephila</taxon>
        <taxon>Trichonephila inaurata</taxon>
    </lineage>
</organism>
<gene>
    <name evidence="1" type="ORF">TNIN_175761</name>
</gene>
<dbReference type="AlphaFoldDB" id="A0A8X7BZY3"/>
<comment type="caution">
    <text evidence="1">The sequence shown here is derived from an EMBL/GenBank/DDBJ whole genome shotgun (WGS) entry which is preliminary data.</text>
</comment>
<evidence type="ECO:0000313" key="2">
    <source>
        <dbReference type="Proteomes" id="UP000886998"/>
    </source>
</evidence>
<sequence>MNRHITKALVVTFALPRAPARFLKLPSLTDADAERQFVGALRFQRMKSYCDQTSTAEPRCGERRVRQQNAAHGKTSRVRGAAFFNPALRKRELVRKGECGMRWLSFGCCLH</sequence>
<evidence type="ECO:0000313" key="1">
    <source>
        <dbReference type="EMBL" id="GFY47944.1"/>
    </source>
</evidence>
<dbReference type="EMBL" id="BMAV01006215">
    <property type="protein sequence ID" value="GFY47944.1"/>
    <property type="molecule type" value="Genomic_DNA"/>
</dbReference>
<accession>A0A8X7BZY3</accession>